<proteinExistence type="predicted"/>
<evidence type="ECO:0008006" key="4">
    <source>
        <dbReference type="Google" id="ProtNLM"/>
    </source>
</evidence>
<evidence type="ECO:0000256" key="1">
    <source>
        <dbReference type="SAM" id="MobiDB-lite"/>
    </source>
</evidence>
<dbReference type="KEGG" id="blac:94352886"/>
<name>A0A976FKY0_BRELC</name>
<dbReference type="OrthoDB" id="71603at2759"/>
<dbReference type="GeneID" id="94352886"/>
<feature type="region of interest" description="Disordered" evidence="1">
    <location>
        <begin position="1"/>
        <end position="21"/>
    </location>
</feature>
<protein>
    <recommendedName>
        <fullName evidence="4">BZIP domain-containing protein</fullName>
    </recommendedName>
</protein>
<sequence>MVRLTHQMPPPVTVENDNQDALHRRERRRQQCRASQRRYRDKQSSIEYNLKLDVNNLREHVQRLQGMRELIETKIWGTRLAREGAVVKAARQYYTVFSHGMHNSEAGGDRVRKCYDVQVGFVIAFMDKDVEFGDSRGVSAVLNQWYLYTQFHAFLSVSMESAEVCGTEEAPIVFAKGILKVSLNRLSIENMFPHILAYEEIVQVLLHHEIEYPTSTTYVFNSRLQVKRQDLDVDFMTGINRCLGSAYASSCVMQRALISDCCELGMKCKQKLLLD</sequence>
<evidence type="ECO:0000313" key="2">
    <source>
        <dbReference type="EMBL" id="TDH68712.1"/>
    </source>
</evidence>
<dbReference type="AlphaFoldDB" id="A0A976FKY0"/>
<dbReference type="EMBL" id="SHOA02000016">
    <property type="protein sequence ID" value="TDH68712.1"/>
    <property type="molecule type" value="Genomic_DNA"/>
</dbReference>
<dbReference type="RefSeq" id="XP_067818211.1">
    <property type="nucleotide sequence ID" value="XM_067967215.1"/>
</dbReference>
<reference evidence="2 3" key="1">
    <citation type="journal article" date="2021" name="Genome Biol.">
        <title>AFLAP: assembly-free linkage analysis pipeline using k-mers from genome sequencing data.</title>
        <authorList>
            <person name="Fletcher K."/>
            <person name="Zhang L."/>
            <person name="Gil J."/>
            <person name="Han R."/>
            <person name="Cavanaugh K."/>
            <person name="Michelmore R."/>
        </authorList>
    </citation>
    <scope>NUCLEOTIDE SEQUENCE [LARGE SCALE GENOMIC DNA]</scope>
    <source>
        <strain evidence="2 3">SF5</strain>
    </source>
</reference>
<comment type="caution">
    <text evidence="2">The sequence shown here is derived from an EMBL/GenBank/DDBJ whole genome shotgun (WGS) entry which is preliminary data.</text>
</comment>
<keyword evidence="3" id="KW-1185">Reference proteome</keyword>
<evidence type="ECO:0000313" key="3">
    <source>
        <dbReference type="Proteomes" id="UP000294530"/>
    </source>
</evidence>
<accession>A0A976FKY0</accession>
<gene>
    <name evidence="2" type="ORF">CCR75_009171</name>
</gene>
<organism evidence="2 3">
    <name type="scientific">Bremia lactucae</name>
    <name type="common">Lettuce downy mildew</name>
    <dbReference type="NCBI Taxonomy" id="4779"/>
    <lineage>
        <taxon>Eukaryota</taxon>
        <taxon>Sar</taxon>
        <taxon>Stramenopiles</taxon>
        <taxon>Oomycota</taxon>
        <taxon>Peronosporomycetes</taxon>
        <taxon>Peronosporales</taxon>
        <taxon>Peronosporaceae</taxon>
        <taxon>Bremia</taxon>
    </lineage>
</organism>
<dbReference type="Proteomes" id="UP000294530">
    <property type="component" value="Unassembled WGS sequence"/>
</dbReference>